<dbReference type="EMBL" id="PJQL01001246">
    <property type="protein sequence ID" value="RCH89668.1"/>
    <property type="molecule type" value="Genomic_DNA"/>
</dbReference>
<evidence type="ECO:0000313" key="3">
    <source>
        <dbReference type="Proteomes" id="UP000252139"/>
    </source>
</evidence>
<organism evidence="2 3">
    <name type="scientific">Rhizopus azygosporus</name>
    <name type="common">Rhizopus microsporus var. azygosporus</name>
    <dbReference type="NCBI Taxonomy" id="86630"/>
    <lineage>
        <taxon>Eukaryota</taxon>
        <taxon>Fungi</taxon>
        <taxon>Fungi incertae sedis</taxon>
        <taxon>Mucoromycota</taxon>
        <taxon>Mucoromycotina</taxon>
        <taxon>Mucoromycetes</taxon>
        <taxon>Mucorales</taxon>
        <taxon>Mucorineae</taxon>
        <taxon>Rhizopodaceae</taxon>
        <taxon>Rhizopus</taxon>
    </lineage>
</organism>
<accession>A0A367JI96</accession>
<evidence type="ECO:0000256" key="1">
    <source>
        <dbReference type="SAM" id="MobiDB-lite"/>
    </source>
</evidence>
<sequence length="79" mass="8301">MEYAHDAAERAIRALSSATSASSTSHHTTAIPTANDSAGTAAETTITITEDAENLVPLTPWIYKGVDVAELLAKFQQAV</sequence>
<gene>
    <name evidence="2" type="ORF">CU097_011304</name>
</gene>
<proteinExistence type="predicted"/>
<name>A0A367JI96_RHIAZ</name>
<keyword evidence="3" id="KW-1185">Reference proteome</keyword>
<protein>
    <submittedName>
        <fullName evidence="2">Uncharacterized protein</fullName>
    </submittedName>
</protein>
<dbReference type="AlphaFoldDB" id="A0A367JI96"/>
<evidence type="ECO:0000313" key="2">
    <source>
        <dbReference type="EMBL" id="RCH89668.1"/>
    </source>
</evidence>
<reference evidence="2 3" key="1">
    <citation type="journal article" date="2018" name="G3 (Bethesda)">
        <title>Phylogenetic and Phylogenomic Definition of Rhizopus Species.</title>
        <authorList>
            <person name="Gryganskyi A.P."/>
            <person name="Golan J."/>
            <person name="Dolatabadi S."/>
            <person name="Mondo S."/>
            <person name="Robb S."/>
            <person name="Idnurm A."/>
            <person name="Muszewska A."/>
            <person name="Steczkiewicz K."/>
            <person name="Masonjones S."/>
            <person name="Liao H.L."/>
            <person name="Gajdeczka M.T."/>
            <person name="Anike F."/>
            <person name="Vuek A."/>
            <person name="Anishchenko I.M."/>
            <person name="Voigt K."/>
            <person name="de Hoog G.S."/>
            <person name="Smith M.E."/>
            <person name="Heitman J."/>
            <person name="Vilgalys R."/>
            <person name="Stajich J.E."/>
        </authorList>
    </citation>
    <scope>NUCLEOTIDE SEQUENCE [LARGE SCALE GENOMIC DNA]</scope>
    <source>
        <strain evidence="2 3">CBS 357.93</strain>
    </source>
</reference>
<feature type="region of interest" description="Disordered" evidence="1">
    <location>
        <begin position="14"/>
        <end position="39"/>
    </location>
</feature>
<comment type="caution">
    <text evidence="2">The sequence shown here is derived from an EMBL/GenBank/DDBJ whole genome shotgun (WGS) entry which is preliminary data.</text>
</comment>
<dbReference type="Proteomes" id="UP000252139">
    <property type="component" value="Unassembled WGS sequence"/>
</dbReference>